<sequence length="199" mass="21413">MGAPPLRLVDVPAAARIDETFGWFPASVVVAGVLGVIGAVITAIQEGGFDLPMLQLTGGAIVAIFVFGFWEFWRRKRRTSVVLSPDRRLAIYRKGQLAGVATFDQVTHFRLSPINTLRECMLFGVVGVGGILTGLASIAGPKPSLAVWTLAGGVGGCMALISTVWSRVMCSHYYIPKGNHTETVVLRRSDLSRVGWPMT</sequence>
<dbReference type="AlphaFoldDB" id="A0A0K1PQ03"/>
<feature type="transmembrane region" description="Helical" evidence="1">
    <location>
        <begin position="145"/>
        <end position="165"/>
    </location>
</feature>
<keyword evidence="1" id="KW-1133">Transmembrane helix</keyword>
<evidence type="ECO:0000256" key="1">
    <source>
        <dbReference type="SAM" id="Phobius"/>
    </source>
</evidence>
<feature type="transmembrane region" description="Helical" evidence="1">
    <location>
        <begin position="53"/>
        <end position="73"/>
    </location>
</feature>
<protein>
    <submittedName>
        <fullName evidence="2">Uncharacterized protein</fullName>
    </submittedName>
</protein>
<evidence type="ECO:0000313" key="3">
    <source>
        <dbReference type="Proteomes" id="UP000064967"/>
    </source>
</evidence>
<keyword evidence="3" id="KW-1185">Reference proteome</keyword>
<dbReference type="KEGG" id="llu:AKJ09_02125"/>
<organism evidence="2 3">
    <name type="scientific">Labilithrix luteola</name>
    <dbReference type="NCBI Taxonomy" id="1391654"/>
    <lineage>
        <taxon>Bacteria</taxon>
        <taxon>Pseudomonadati</taxon>
        <taxon>Myxococcota</taxon>
        <taxon>Polyangia</taxon>
        <taxon>Polyangiales</taxon>
        <taxon>Labilitrichaceae</taxon>
        <taxon>Labilithrix</taxon>
    </lineage>
</organism>
<dbReference type="EMBL" id="CP012333">
    <property type="protein sequence ID" value="AKU95461.1"/>
    <property type="molecule type" value="Genomic_DNA"/>
</dbReference>
<feature type="transmembrane region" description="Helical" evidence="1">
    <location>
        <begin position="120"/>
        <end position="139"/>
    </location>
</feature>
<reference evidence="2 3" key="1">
    <citation type="submission" date="2015-08" db="EMBL/GenBank/DDBJ databases">
        <authorList>
            <person name="Babu N.S."/>
            <person name="Beckwith C.J."/>
            <person name="Beseler K.G."/>
            <person name="Brison A."/>
            <person name="Carone J.V."/>
            <person name="Caskin T.P."/>
            <person name="Diamond M."/>
            <person name="Durham M.E."/>
            <person name="Foxe J.M."/>
            <person name="Go M."/>
            <person name="Henderson B.A."/>
            <person name="Jones I.B."/>
            <person name="McGettigan J.A."/>
            <person name="Micheletti S.J."/>
            <person name="Nasrallah M.E."/>
            <person name="Ortiz D."/>
            <person name="Piller C.R."/>
            <person name="Privatt S.R."/>
            <person name="Schneider S.L."/>
            <person name="Sharp S."/>
            <person name="Smith T.C."/>
            <person name="Stanton J.D."/>
            <person name="Ullery H.E."/>
            <person name="Wilson R.J."/>
            <person name="Serrano M.G."/>
            <person name="Buck G."/>
            <person name="Lee V."/>
            <person name="Wang Y."/>
            <person name="Carvalho R."/>
            <person name="Voegtly L."/>
            <person name="Shi R."/>
            <person name="Duckworth R."/>
            <person name="Johnson A."/>
            <person name="Loviza R."/>
            <person name="Walstead R."/>
            <person name="Shah Z."/>
            <person name="Kiflezghi M."/>
            <person name="Wade K."/>
            <person name="Ball S.L."/>
            <person name="Bradley K.W."/>
            <person name="Asai D.J."/>
            <person name="Bowman C.A."/>
            <person name="Russell D.A."/>
            <person name="Pope W.H."/>
            <person name="Jacobs-Sera D."/>
            <person name="Hendrix R.W."/>
            <person name="Hatfull G.F."/>
        </authorList>
    </citation>
    <scope>NUCLEOTIDE SEQUENCE [LARGE SCALE GENOMIC DNA]</scope>
    <source>
        <strain evidence="2 3">DSM 27648</strain>
    </source>
</reference>
<keyword evidence="1" id="KW-0472">Membrane</keyword>
<proteinExistence type="predicted"/>
<gene>
    <name evidence="2" type="ORF">AKJ09_02125</name>
</gene>
<feature type="transmembrane region" description="Helical" evidence="1">
    <location>
        <begin position="21"/>
        <end position="41"/>
    </location>
</feature>
<dbReference type="Proteomes" id="UP000064967">
    <property type="component" value="Chromosome"/>
</dbReference>
<accession>A0A0K1PQ03</accession>
<evidence type="ECO:0000313" key="2">
    <source>
        <dbReference type="EMBL" id="AKU95461.1"/>
    </source>
</evidence>
<name>A0A0K1PQ03_9BACT</name>
<keyword evidence="1" id="KW-0812">Transmembrane</keyword>